<gene>
    <name evidence="5" type="ORF">HDU87_003074</name>
</gene>
<name>A0AAD5XSW3_9FUNG</name>
<feature type="compositionally biased region" description="Polar residues" evidence="3">
    <location>
        <begin position="1"/>
        <end position="18"/>
    </location>
</feature>
<keyword evidence="1 2" id="KW-0694">RNA-binding</keyword>
<feature type="compositionally biased region" description="Basic residues" evidence="3">
    <location>
        <begin position="267"/>
        <end position="277"/>
    </location>
</feature>
<feature type="compositionally biased region" description="Low complexity" evidence="3">
    <location>
        <begin position="224"/>
        <end position="244"/>
    </location>
</feature>
<evidence type="ECO:0000313" key="6">
    <source>
        <dbReference type="Proteomes" id="UP001212152"/>
    </source>
</evidence>
<evidence type="ECO:0000256" key="3">
    <source>
        <dbReference type="SAM" id="MobiDB-lite"/>
    </source>
</evidence>
<feature type="compositionally biased region" description="Gly residues" evidence="3">
    <location>
        <begin position="150"/>
        <end position="167"/>
    </location>
</feature>
<dbReference type="Proteomes" id="UP001212152">
    <property type="component" value="Unassembled WGS sequence"/>
</dbReference>
<dbReference type="InterPro" id="IPR052462">
    <property type="entry name" value="SLIRP/GR-RBP-like"/>
</dbReference>
<dbReference type="AlphaFoldDB" id="A0AAD5XSW3"/>
<dbReference type="InterPro" id="IPR000504">
    <property type="entry name" value="RRM_dom"/>
</dbReference>
<feature type="region of interest" description="Disordered" evidence="3">
    <location>
        <begin position="141"/>
        <end position="198"/>
    </location>
</feature>
<evidence type="ECO:0000256" key="1">
    <source>
        <dbReference type="ARBA" id="ARBA00022884"/>
    </source>
</evidence>
<evidence type="ECO:0000313" key="5">
    <source>
        <dbReference type="EMBL" id="KAJ3179118.1"/>
    </source>
</evidence>
<accession>A0AAD5XSW3</accession>
<dbReference type="InterPro" id="IPR012677">
    <property type="entry name" value="Nucleotide-bd_a/b_plait_sf"/>
</dbReference>
<feature type="domain" description="RRM" evidence="4">
    <location>
        <begin position="44"/>
        <end position="133"/>
    </location>
</feature>
<dbReference type="PANTHER" id="PTHR48027">
    <property type="entry name" value="HETEROGENEOUS NUCLEAR RIBONUCLEOPROTEIN 87F-RELATED"/>
    <property type="match status" value="1"/>
</dbReference>
<dbReference type="SMART" id="SM00360">
    <property type="entry name" value="RRM"/>
    <property type="match status" value="1"/>
</dbReference>
<dbReference type="Pfam" id="PF00076">
    <property type="entry name" value="RRM_1"/>
    <property type="match status" value="1"/>
</dbReference>
<dbReference type="EMBL" id="JADGJQ010000022">
    <property type="protein sequence ID" value="KAJ3179118.1"/>
    <property type="molecule type" value="Genomic_DNA"/>
</dbReference>
<comment type="caution">
    <text evidence="5">The sequence shown here is derived from an EMBL/GenBank/DDBJ whole genome shotgun (WGS) entry which is preliminary data.</text>
</comment>
<protein>
    <recommendedName>
        <fullName evidence="4">RRM domain-containing protein</fullName>
    </recommendedName>
</protein>
<sequence>MTDGKATSNAVNHSSCASTGAAKSAHPQQQPPPSSASTSTSTSTRLYIGNLPPSLTEYHLAALFSPFGALTKIDYLWHKHGPHRGEPRGYCFIEYADARSACKAVAAFSEDKGNHPGLLRGGRPRLVVRFSVETGAGDDEGGFAEKIGSSVGGAGVSSTAGGGGGGRAPAPTTTITRKRTKGAMDVARNNRDTQEPVNAKLQPRVGHISMDSKISAIERKLLQLQSSSSQPSSSSAASPPTRATGSGGGTGAPSGNIARHSSQRATTHVRHKPYDKR</sequence>
<evidence type="ECO:0000256" key="2">
    <source>
        <dbReference type="PROSITE-ProRule" id="PRU00176"/>
    </source>
</evidence>
<dbReference type="GO" id="GO:0003723">
    <property type="term" value="F:RNA binding"/>
    <property type="evidence" value="ECO:0007669"/>
    <property type="project" value="UniProtKB-UniRule"/>
</dbReference>
<feature type="region of interest" description="Disordered" evidence="3">
    <location>
        <begin position="1"/>
        <end position="43"/>
    </location>
</feature>
<dbReference type="SUPFAM" id="SSF54928">
    <property type="entry name" value="RNA-binding domain, RBD"/>
    <property type="match status" value="1"/>
</dbReference>
<organism evidence="5 6">
    <name type="scientific">Geranomyces variabilis</name>
    <dbReference type="NCBI Taxonomy" id="109894"/>
    <lineage>
        <taxon>Eukaryota</taxon>
        <taxon>Fungi</taxon>
        <taxon>Fungi incertae sedis</taxon>
        <taxon>Chytridiomycota</taxon>
        <taxon>Chytridiomycota incertae sedis</taxon>
        <taxon>Chytridiomycetes</taxon>
        <taxon>Spizellomycetales</taxon>
        <taxon>Powellomycetaceae</taxon>
        <taxon>Geranomyces</taxon>
    </lineage>
</organism>
<keyword evidence="6" id="KW-1185">Reference proteome</keyword>
<feature type="region of interest" description="Disordered" evidence="3">
    <location>
        <begin position="224"/>
        <end position="277"/>
    </location>
</feature>
<proteinExistence type="predicted"/>
<dbReference type="InterPro" id="IPR035979">
    <property type="entry name" value="RBD_domain_sf"/>
</dbReference>
<evidence type="ECO:0000259" key="4">
    <source>
        <dbReference type="PROSITE" id="PS50102"/>
    </source>
</evidence>
<dbReference type="Gene3D" id="3.30.70.330">
    <property type="match status" value="1"/>
</dbReference>
<reference evidence="5" key="1">
    <citation type="submission" date="2020-05" db="EMBL/GenBank/DDBJ databases">
        <title>Phylogenomic resolution of chytrid fungi.</title>
        <authorList>
            <person name="Stajich J.E."/>
            <person name="Amses K."/>
            <person name="Simmons R."/>
            <person name="Seto K."/>
            <person name="Myers J."/>
            <person name="Bonds A."/>
            <person name="Quandt C.A."/>
            <person name="Barry K."/>
            <person name="Liu P."/>
            <person name="Grigoriev I."/>
            <person name="Longcore J.E."/>
            <person name="James T.Y."/>
        </authorList>
    </citation>
    <scope>NUCLEOTIDE SEQUENCE</scope>
    <source>
        <strain evidence="5">JEL0379</strain>
    </source>
</reference>
<dbReference type="PROSITE" id="PS50102">
    <property type="entry name" value="RRM"/>
    <property type="match status" value="1"/>
</dbReference>